<dbReference type="Pfam" id="PF09362">
    <property type="entry name" value="DUF1996"/>
    <property type="match status" value="1"/>
</dbReference>
<dbReference type="PANTHER" id="PTHR43662">
    <property type="match status" value="1"/>
</dbReference>
<evidence type="ECO:0000313" key="4">
    <source>
        <dbReference type="Proteomes" id="UP000799428"/>
    </source>
</evidence>
<feature type="signal peptide" evidence="1">
    <location>
        <begin position="1"/>
        <end position="18"/>
    </location>
</feature>
<keyword evidence="4" id="KW-1185">Reference proteome</keyword>
<dbReference type="PANTHER" id="PTHR43662:SF13">
    <property type="entry name" value="DUF1996 DOMAIN-CONTAINING PROTEIN"/>
    <property type="match status" value="1"/>
</dbReference>
<dbReference type="Proteomes" id="UP000799428">
    <property type="component" value="Unassembled WGS sequence"/>
</dbReference>
<protein>
    <recommendedName>
        <fullName evidence="2">DUF1996 domain-containing protein</fullName>
    </recommendedName>
</protein>
<sequence>MRYTFTLAISLLASAANALLRFPCAQLLIDRRDPLVNPGQSPSPHLHQILGGNAFNTTMDPSEADISKEATCTSCQFSEDTSNYWTAVLYFKAKNGTYKRVPQVPNAGFDGVNGGMTVYYMQDGLYNFQQTSKVTAFQPGFRMYIGDVNARTKEQAERFRQLTYTCLETIGTRDPQILDFPHGPCKAGIMTALRFPTCWDGVNLDSPDHMAHMSYPESGTFESGGPCPTTHPVRMSQLFYEVVWDTRQFNDPSDWPQDGSQPFVWSFGDGTGYANHADYIFGWQGDALQRALDNPCYIACPTLKNQTIAEMNKCTVERAVREDIDSWTTTLPGGHVANYGKW</sequence>
<reference evidence="3" key="1">
    <citation type="journal article" date="2020" name="Stud. Mycol.">
        <title>101 Dothideomycetes genomes: a test case for predicting lifestyles and emergence of pathogens.</title>
        <authorList>
            <person name="Haridas S."/>
            <person name="Albert R."/>
            <person name="Binder M."/>
            <person name="Bloem J."/>
            <person name="Labutti K."/>
            <person name="Salamov A."/>
            <person name="Andreopoulos B."/>
            <person name="Baker S."/>
            <person name="Barry K."/>
            <person name="Bills G."/>
            <person name="Bluhm B."/>
            <person name="Cannon C."/>
            <person name="Castanera R."/>
            <person name="Culley D."/>
            <person name="Daum C."/>
            <person name="Ezra D."/>
            <person name="Gonzalez J."/>
            <person name="Henrissat B."/>
            <person name="Kuo A."/>
            <person name="Liang C."/>
            <person name="Lipzen A."/>
            <person name="Lutzoni F."/>
            <person name="Magnuson J."/>
            <person name="Mondo S."/>
            <person name="Nolan M."/>
            <person name="Ohm R."/>
            <person name="Pangilinan J."/>
            <person name="Park H.-J."/>
            <person name="Ramirez L."/>
            <person name="Alfaro M."/>
            <person name="Sun H."/>
            <person name="Tritt A."/>
            <person name="Yoshinaga Y."/>
            <person name="Zwiers L.-H."/>
            <person name="Turgeon B."/>
            <person name="Goodwin S."/>
            <person name="Spatafora J."/>
            <person name="Crous P."/>
            <person name="Grigoriev I."/>
        </authorList>
    </citation>
    <scope>NUCLEOTIDE SEQUENCE</scope>
    <source>
        <strain evidence="3">CBS 279.74</strain>
    </source>
</reference>
<name>A0A6G1KDX3_9PLEO</name>
<keyword evidence="1" id="KW-0732">Signal</keyword>
<dbReference type="InterPro" id="IPR018535">
    <property type="entry name" value="DUF1996"/>
</dbReference>
<gene>
    <name evidence="3" type="ORF">K504DRAFT_532738</name>
</gene>
<dbReference type="EMBL" id="MU005768">
    <property type="protein sequence ID" value="KAF2711024.1"/>
    <property type="molecule type" value="Genomic_DNA"/>
</dbReference>
<evidence type="ECO:0000313" key="3">
    <source>
        <dbReference type="EMBL" id="KAF2711024.1"/>
    </source>
</evidence>
<accession>A0A6G1KDX3</accession>
<evidence type="ECO:0000259" key="2">
    <source>
        <dbReference type="Pfam" id="PF09362"/>
    </source>
</evidence>
<proteinExistence type="predicted"/>
<feature type="domain" description="DUF1996" evidence="2">
    <location>
        <begin position="33"/>
        <end position="283"/>
    </location>
</feature>
<organism evidence="3 4">
    <name type="scientific">Pleomassaria siparia CBS 279.74</name>
    <dbReference type="NCBI Taxonomy" id="1314801"/>
    <lineage>
        <taxon>Eukaryota</taxon>
        <taxon>Fungi</taxon>
        <taxon>Dikarya</taxon>
        <taxon>Ascomycota</taxon>
        <taxon>Pezizomycotina</taxon>
        <taxon>Dothideomycetes</taxon>
        <taxon>Pleosporomycetidae</taxon>
        <taxon>Pleosporales</taxon>
        <taxon>Pleomassariaceae</taxon>
        <taxon>Pleomassaria</taxon>
    </lineage>
</organism>
<feature type="chain" id="PRO_5026111378" description="DUF1996 domain-containing protein" evidence="1">
    <location>
        <begin position="19"/>
        <end position="342"/>
    </location>
</feature>
<dbReference type="AlphaFoldDB" id="A0A6G1KDX3"/>
<evidence type="ECO:0000256" key="1">
    <source>
        <dbReference type="SAM" id="SignalP"/>
    </source>
</evidence>
<dbReference type="OrthoDB" id="74764at2759"/>